<dbReference type="Proteomes" id="UP001059596">
    <property type="component" value="Unassembled WGS sequence"/>
</dbReference>
<dbReference type="AlphaFoldDB" id="A0A9P9YTW1"/>
<protein>
    <recommendedName>
        <fullName evidence="3">Transposase</fullName>
    </recommendedName>
</protein>
<dbReference type="EMBL" id="JAMKOV010000002">
    <property type="protein sequence ID" value="KAI8043001.1"/>
    <property type="molecule type" value="Genomic_DNA"/>
</dbReference>
<evidence type="ECO:0000313" key="1">
    <source>
        <dbReference type="EMBL" id="KAI8043001.1"/>
    </source>
</evidence>
<name>A0A9P9YTW1_9MUSC</name>
<comment type="caution">
    <text evidence="1">The sequence shown here is derived from an EMBL/GenBank/DDBJ whole genome shotgun (WGS) entry which is preliminary data.</text>
</comment>
<evidence type="ECO:0008006" key="3">
    <source>
        <dbReference type="Google" id="ProtNLM"/>
    </source>
</evidence>
<reference evidence="1" key="1">
    <citation type="journal article" date="2023" name="Genome Biol. Evol.">
        <title>Long-read-based Genome Assembly of Drosophila gunungcola Reveals Fewer Chemosensory Genes in Flower-breeding Species.</title>
        <authorList>
            <person name="Negi A."/>
            <person name="Liao B.Y."/>
            <person name="Yeh S.D."/>
        </authorList>
    </citation>
    <scope>NUCLEOTIDE SEQUENCE</scope>
    <source>
        <strain evidence="1">Sukarami</strain>
    </source>
</reference>
<keyword evidence="2" id="KW-1185">Reference proteome</keyword>
<gene>
    <name evidence="1" type="ORF">M5D96_004325</name>
</gene>
<proteinExistence type="predicted"/>
<evidence type="ECO:0000313" key="2">
    <source>
        <dbReference type="Proteomes" id="UP001059596"/>
    </source>
</evidence>
<accession>A0A9P9YTW1</accession>
<organism evidence="1 2">
    <name type="scientific">Drosophila gunungcola</name>
    <name type="common">fruit fly</name>
    <dbReference type="NCBI Taxonomy" id="103775"/>
    <lineage>
        <taxon>Eukaryota</taxon>
        <taxon>Metazoa</taxon>
        <taxon>Ecdysozoa</taxon>
        <taxon>Arthropoda</taxon>
        <taxon>Hexapoda</taxon>
        <taxon>Insecta</taxon>
        <taxon>Pterygota</taxon>
        <taxon>Neoptera</taxon>
        <taxon>Endopterygota</taxon>
        <taxon>Diptera</taxon>
        <taxon>Brachycera</taxon>
        <taxon>Muscomorpha</taxon>
        <taxon>Ephydroidea</taxon>
        <taxon>Drosophilidae</taxon>
        <taxon>Drosophila</taxon>
        <taxon>Sophophora</taxon>
    </lineage>
</organism>
<sequence>MTAKTFHFSLTLADCWRHIKIQLKSAAAGQRTWTEGECAVINSTAITRRMRNVMQFVLSY</sequence>